<feature type="signal peptide" evidence="5">
    <location>
        <begin position="1"/>
        <end position="22"/>
    </location>
</feature>
<protein>
    <recommendedName>
        <fullName evidence="6">CopC domain-containing protein</fullName>
    </recommendedName>
</protein>
<evidence type="ECO:0000313" key="7">
    <source>
        <dbReference type="EMBL" id="GAA3595303.1"/>
    </source>
</evidence>
<feature type="chain" id="PRO_5047161631" description="CopC domain-containing protein" evidence="5">
    <location>
        <begin position="23"/>
        <end position="216"/>
    </location>
</feature>
<evidence type="ECO:0000256" key="3">
    <source>
        <dbReference type="SAM" id="MobiDB-lite"/>
    </source>
</evidence>
<dbReference type="RefSeq" id="WP_231484327.1">
    <property type="nucleotide sequence ID" value="NZ_BAAAZO010000001.1"/>
</dbReference>
<evidence type="ECO:0000259" key="6">
    <source>
        <dbReference type="Pfam" id="PF04234"/>
    </source>
</evidence>
<evidence type="ECO:0000313" key="8">
    <source>
        <dbReference type="Proteomes" id="UP001501074"/>
    </source>
</evidence>
<accession>A0ABP6Z1G2</accession>
<dbReference type="InterPro" id="IPR007348">
    <property type="entry name" value="CopC_dom"/>
</dbReference>
<reference evidence="8" key="1">
    <citation type="journal article" date="2019" name="Int. J. Syst. Evol. Microbiol.">
        <title>The Global Catalogue of Microorganisms (GCM) 10K type strain sequencing project: providing services to taxonomists for standard genome sequencing and annotation.</title>
        <authorList>
            <consortium name="The Broad Institute Genomics Platform"/>
            <consortium name="The Broad Institute Genome Sequencing Center for Infectious Disease"/>
            <person name="Wu L."/>
            <person name="Ma J."/>
        </authorList>
    </citation>
    <scope>NUCLEOTIDE SEQUENCE [LARGE SCALE GENOMIC DNA]</scope>
    <source>
        <strain evidence="8">JCM 16902</strain>
    </source>
</reference>
<feature type="region of interest" description="Disordered" evidence="3">
    <location>
        <begin position="115"/>
        <end position="152"/>
    </location>
</feature>
<comment type="caution">
    <text evidence="7">The sequence shown here is derived from an EMBL/GenBank/DDBJ whole genome shotgun (WGS) entry which is preliminary data.</text>
</comment>
<organism evidence="7 8">
    <name type="scientific">Kineosporia mesophila</name>
    <dbReference type="NCBI Taxonomy" id="566012"/>
    <lineage>
        <taxon>Bacteria</taxon>
        <taxon>Bacillati</taxon>
        <taxon>Actinomycetota</taxon>
        <taxon>Actinomycetes</taxon>
        <taxon>Kineosporiales</taxon>
        <taxon>Kineosporiaceae</taxon>
        <taxon>Kineosporia</taxon>
    </lineage>
</organism>
<proteinExistence type="predicted"/>
<evidence type="ECO:0000256" key="1">
    <source>
        <dbReference type="ARBA" id="ARBA00022729"/>
    </source>
</evidence>
<feature type="transmembrane region" description="Helical" evidence="4">
    <location>
        <begin position="173"/>
        <end position="194"/>
    </location>
</feature>
<evidence type="ECO:0000256" key="2">
    <source>
        <dbReference type="ARBA" id="ARBA00023008"/>
    </source>
</evidence>
<name>A0ABP6Z1G2_9ACTN</name>
<dbReference type="EMBL" id="BAAAZO010000001">
    <property type="protein sequence ID" value="GAA3595303.1"/>
    <property type="molecule type" value="Genomic_DNA"/>
</dbReference>
<keyword evidence="1 5" id="KW-0732">Signal</keyword>
<dbReference type="InterPro" id="IPR014755">
    <property type="entry name" value="Cu-Rt/internalin_Ig-like"/>
</dbReference>
<keyword evidence="4" id="KW-1133">Transmembrane helix</keyword>
<dbReference type="InterPro" id="IPR014756">
    <property type="entry name" value="Ig_E-set"/>
</dbReference>
<sequence length="216" mass="21748">MATALAAAGAGLIFGSAGTAFADSGAEVVGVSPARGVVQFAPYAVSVTFSTELRGSGASMSIHATTGEVGVGEVSTGSRTLRRSVVTGAPNGAYTVDWSAVAENGDQLSGSFRFTAGHPNDDPLLTGEPVPEVTAAPSQPSPPVRDPWHHDGDVIAAPALDHPDPPANGGVSYGFPLTALGLGALLVIASGLVSRRHKPAGPQRLTIQTRNGVYSV</sequence>
<evidence type="ECO:0000256" key="4">
    <source>
        <dbReference type="SAM" id="Phobius"/>
    </source>
</evidence>
<dbReference type="Proteomes" id="UP001501074">
    <property type="component" value="Unassembled WGS sequence"/>
</dbReference>
<keyword evidence="4" id="KW-0472">Membrane</keyword>
<keyword evidence="4" id="KW-0812">Transmembrane</keyword>
<dbReference type="Gene3D" id="2.60.40.1220">
    <property type="match status" value="1"/>
</dbReference>
<keyword evidence="8" id="KW-1185">Reference proteome</keyword>
<feature type="domain" description="CopC" evidence="6">
    <location>
        <begin position="27"/>
        <end position="115"/>
    </location>
</feature>
<dbReference type="Pfam" id="PF04234">
    <property type="entry name" value="CopC"/>
    <property type="match status" value="1"/>
</dbReference>
<keyword evidence="2" id="KW-0186">Copper</keyword>
<dbReference type="SUPFAM" id="SSF81296">
    <property type="entry name" value="E set domains"/>
    <property type="match status" value="1"/>
</dbReference>
<evidence type="ECO:0000256" key="5">
    <source>
        <dbReference type="SAM" id="SignalP"/>
    </source>
</evidence>
<gene>
    <name evidence="7" type="ORF">GCM10022223_08050</name>
</gene>